<name>E7C2L2_9BACT</name>
<dbReference type="CDD" id="cd00685">
    <property type="entry name" value="Trans_IPPS_HT"/>
    <property type="match status" value="1"/>
</dbReference>
<dbReference type="InterPro" id="IPR000092">
    <property type="entry name" value="Polyprenyl_synt"/>
</dbReference>
<keyword evidence="3 6" id="KW-0808">Transferase</keyword>
<comment type="similarity">
    <text evidence="2 6">Belongs to the FPP/GGPP synthase family.</text>
</comment>
<evidence type="ECO:0000256" key="4">
    <source>
        <dbReference type="ARBA" id="ARBA00022723"/>
    </source>
</evidence>
<dbReference type="SFLD" id="SFLDS00005">
    <property type="entry name" value="Isoprenoid_Synthase_Type_I"/>
    <property type="match status" value="1"/>
</dbReference>
<protein>
    <submittedName>
        <fullName evidence="7">Geranylgeranyl pyrophosphate synthase</fullName>
    </submittedName>
</protein>
<dbReference type="AlphaFoldDB" id="E7C2L2"/>
<keyword evidence="4" id="KW-0479">Metal-binding</keyword>
<evidence type="ECO:0000313" key="7">
    <source>
        <dbReference type="EMBL" id="ADI21686.1"/>
    </source>
</evidence>
<keyword evidence="5" id="KW-0460">Magnesium</keyword>
<dbReference type="GO" id="GO:0004659">
    <property type="term" value="F:prenyltransferase activity"/>
    <property type="evidence" value="ECO:0007669"/>
    <property type="project" value="InterPro"/>
</dbReference>
<dbReference type="InterPro" id="IPR008949">
    <property type="entry name" value="Isoprenoid_synthase_dom_sf"/>
</dbReference>
<organism evidence="7">
    <name type="scientific">uncultured Verrucomicrobiales bacterium HF0130_14P10</name>
    <dbReference type="NCBI Taxonomy" id="723606"/>
    <lineage>
        <taxon>Bacteria</taxon>
        <taxon>Pseudomonadati</taxon>
        <taxon>Verrucomicrobiota</taxon>
        <taxon>Verrucomicrobiia</taxon>
        <taxon>Verrucomicrobiales</taxon>
        <taxon>environmental samples</taxon>
    </lineage>
</organism>
<comment type="cofactor">
    <cofactor evidence="1">
        <name>Mg(2+)</name>
        <dbReference type="ChEBI" id="CHEBI:18420"/>
    </cofactor>
</comment>
<proteinExistence type="inferred from homology"/>
<dbReference type="Gene3D" id="1.10.600.10">
    <property type="entry name" value="Farnesyl Diphosphate Synthase"/>
    <property type="match status" value="1"/>
</dbReference>
<dbReference type="PANTHER" id="PTHR12001">
    <property type="entry name" value="GERANYLGERANYL PYROPHOSPHATE SYNTHASE"/>
    <property type="match status" value="1"/>
</dbReference>
<dbReference type="Pfam" id="PF00348">
    <property type="entry name" value="polyprenyl_synt"/>
    <property type="match status" value="1"/>
</dbReference>
<dbReference type="GO" id="GO:0046872">
    <property type="term" value="F:metal ion binding"/>
    <property type="evidence" value="ECO:0007669"/>
    <property type="project" value="UniProtKB-KW"/>
</dbReference>
<dbReference type="GO" id="GO:0008299">
    <property type="term" value="P:isoprenoid biosynthetic process"/>
    <property type="evidence" value="ECO:0007669"/>
    <property type="project" value="InterPro"/>
</dbReference>
<evidence type="ECO:0000256" key="6">
    <source>
        <dbReference type="RuleBase" id="RU004466"/>
    </source>
</evidence>
<dbReference type="EMBL" id="GU567963">
    <property type="protein sequence ID" value="ADI21686.1"/>
    <property type="molecule type" value="Genomic_DNA"/>
</dbReference>
<sequence>MDVLVSPPNNSTISHGSAGSTNTLDCFLASFDTYLLGRANHFDPAVRDLAVQALASGGKRIRPALVHACGIGNLAVSENLLKASSIVEFVHVATLVHDDVLDDASIRRDRQTVYADRGATAAILLGDALFAHALEMASEFQGNEVCRWVAAATRRTCSGEIQQSFLRGDFTLTSSRYKLIIEAKTAELFTVSCRLGAHVAGLDNATSALACEFGRRLGLAYQIYDDLVDVFGREADFGKSLGRDLAHGKVTLPTITLFSKLSKLEASRLHENLFNSGPEPNPEIIHEMVNLMRKHGVHHECRELLDEELSAIGNTLSEFTDDTIASRLDDLRQVIVDRISLLLS</sequence>
<dbReference type="PANTHER" id="PTHR12001:SF69">
    <property type="entry name" value="ALL TRANS-POLYPRENYL-DIPHOSPHATE SYNTHASE PDSS1"/>
    <property type="match status" value="1"/>
</dbReference>
<reference evidence="7" key="1">
    <citation type="submission" date="2010-01" db="EMBL/GenBank/DDBJ databases">
        <title>Genome fragments of uncultured bacteria from the North Pacific subtropical Gyre.</title>
        <authorList>
            <person name="Pham V.D."/>
            <person name="Delong E.F."/>
        </authorList>
    </citation>
    <scope>NUCLEOTIDE SEQUENCE</scope>
</reference>
<evidence type="ECO:0000256" key="3">
    <source>
        <dbReference type="ARBA" id="ARBA00022679"/>
    </source>
</evidence>
<evidence type="ECO:0000256" key="5">
    <source>
        <dbReference type="ARBA" id="ARBA00022842"/>
    </source>
</evidence>
<dbReference type="SUPFAM" id="SSF48576">
    <property type="entry name" value="Terpenoid synthases"/>
    <property type="match status" value="1"/>
</dbReference>
<evidence type="ECO:0000256" key="2">
    <source>
        <dbReference type="ARBA" id="ARBA00006706"/>
    </source>
</evidence>
<dbReference type="PROSITE" id="PS00444">
    <property type="entry name" value="POLYPRENYL_SYNTHASE_2"/>
    <property type="match status" value="1"/>
</dbReference>
<accession>E7C2L2</accession>
<evidence type="ECO:0000256" key="1">
    <source>
        <dbReference type="ARBA" id="ARBA00001946"/>
    </source>
</evidence>
<dbReference type="InterPro" id="IPR033749">
    <property type="entry name" value="Polyprenyl_synt_CS"/>
</dbReference>